<keyword evidence="7" id="KW-0812">Transmembrane</keyword>
<evidence type="ECO:0000256" key="10">
    <source>
        <dbReference type="ARBA" id="ARBA00030772"/>
    </source>
</evidence>
<evidence type="ECO:0000256" key="4">
    <source>
        <dbReference type="ARBA" id="ARBA00022448"/>
    </source>
</evidence>
<evidence type="ECO:0000256" key="2">
    <source>
        <dbReference type="ARBA" id="ARBA00007208"/>
    </source>
</evidence>
<dbReference type="STRING" id="1789224.BFG52_15115"/>
<evidence type="ECO:0000313" key="11">
    <source>
        <dbReference type="EMBL" id="AOA59543.1"/>
    </source>
</evidence>
<sequence length="248" mass="27985">MNKKTKQMMWCGGAVSAFLFFVLLQVPASWLMNKFYNDQHLFENVSGNIWQGQADWQKGQLNGSISWKIRPLDLFLLRFAADIQLNSHQSNAAGIVGYTLNQTLKLKQLKASISPETLAQMSEWQWPANAIQLQDVQFDFKKGQGFSHVAGDLQWGGGELLYQFSQREDRMNVPALQAQLQDQEGKLLIPVVDRRQQKMANLAIDPTLMLDVQLSQRLLMNVASYQGKAGLDSMVLSSRQPLLQGGQE</sequence>
<keyword evidence="8" id="KW-0653">Protein transport</keyword>
<evidence type="ECO:0000256" key="1">
    <source>
        <dbReference type="ARBA" id="ARBA00004533"/>
    </source>
</evidence>
<evidence type="ECO:0000256" key="8">
    <source>
        <dbReference type="ARBA" id="ARBA00022927"/>
    </source>
</evidence>
<evidence type="ECO:0000256" key="6">
    <source>
        <dbReference type="ARBA" id="ARBA00022519"/>
    </source>
</evidence>
<keyword evidence="9" id="KW-0472">Membrane</keyword>
<organism evidence="11 12">
    <name type="scientific">Acinetobacter larvae</name>
    <dbReference type="NCBI Taxonomy" id="1789224"/>
    <lineage>
        <taxon>Bacteria</taxon>
        <taxon>Pseudomonadati</taxon>
        <taxon>Pseudomonadota</taxon>
        <taxon>Gammaproteobacteria</taxon>
        <taxon>Moraxellales</taxon>
        <taxon>Moraxellaceae</taxon>
        <taxon>Acinetobacter</taxon>
    </lineage>
</organism>
<keyword evidence="6" id="KW-0997">Cell inner membrane</keyword>
<dbReference type="InterPro" id="IPR022792">
    <property type="entry name" value="T2SS_protein-GspN"/>
</dbReference>
<dbReference type="OrthoDB" id="6706905at2"/>
<keyword evidence="4" id="KW-0813">Transport</keyword>
<name>A0A1B2M3E9_9GAMM</name>
<dbReference type="GO" id="GO:0015628">
    <property type="term" value="P:protein secretion by the type II secretion system"/>
    <property type="evidence" value="ECO:0007669"/>
    <property type="project" value="InterPro"/>
</dbReference>
<dbReference type="GO" id="GO:0005886">
    <property type="term" value="C:plasma membrane"/>
    <property type="evidence" value="ECO:0007669"/>
    <property type="project" value="UniProtKB-SubCell"/>
</dbReference>
<evidence type="ECO:0000256" key="5">
    <source>
        <dbReference type="ARBA" id="ARBA00022475"/>
    </source>
</evidence>
<dbReference type="KEGG" id="ala:BFG52_15115"/>
<accession>A0A1B2M3E9</accession>
<evidence type="ECO:0000256" key="9">
    <source>
        <dbReference type="ARBA" id="ARBA00023136"/>
    </source>
</evidence>
<proteinExistence type="inferred from homology"/>
<dbReference type="GO" id="GO:0015627">
    <property type="term" value="C:type II protein secretion system complex"/>
    <property type="evidence" value="ECO:0007669"/>
    <property type="project" value="InterPro"/>
</dbReference>
<dbReference type="Pfam" id="PF01203">
    <property type="entry name" value="T2SSN"/>
    <property type="match status" value="1"/>
</dbReference>
<keyword evidence="12" id="KW-1185">Reference proteome</keyword>
<dbReference type="AlphaFoldDB" id="A0A1B2M3E9"/>
<keyword evidence="5" id="KW-1003">Cell membrane</keyword>
<comment type="subcellular location">
    <subcellularLocation>
        <location evidence="1">Cell inner membrane</location>
    </subcellularLocation>
</comment>
<evidence type="ECO:0000313" key="12">
    <source>
        <dbReference type="Proteomes" id="UP000093391"/>
    </source>
</evidence>
<evidence type="ECO:0000256" key="7">
    <source>
        <dbReference type="ARBA" id="ARBA00022692"/>
    </source>
</evidence>
<evidence type="ECO:0000256" key="3">
    <source>
        <dbReference type="ARBA" id="ARBA00021563"/>
    </source>
</evidence>
<dbReference type="Proteomes" id="UP000093391">
    <property type="component" value="Chromosome"/>
</dbReference>
<protein>
    <recommendedName>
        <fullName evidence="3">Type II secretion system protein N</fullName>
    </recommendedName>
    <alternativeName>
        <fullName evidence="10">General secretion pathway protein N</fullName>
    </alternativeName>
</protein>
<dbReference type="RefSeq" id="WP_067558078.1">
    <property type="nucleotide sequence ID" value="NZ_CP016895.1"/>
</dbReference>
<dbReference type="EMBL" id="CP016895">
    <property type="protein sequence ID" value="AOA59543.1"/>
    <property type="molecule type" value="Genomic_DNA"/>
</dbReference>
<comment type="similarity">
    <text evidence="2">Belongs to the GSP N family.</text>
</comment>
<gene>
    <name evidence="11" type="ORF">BFG52_15115</name>
</gene>
<reference evidence="11 12" key="1">
    <citation type="submission" date="2016-08" db="EMBL/GenBank/DDBJ databases">
        <authorList>
            <person name="Seilhamer J.J."/>
        </authorList>
    </citation>
    <scope>NUCLEOTIDE SEQUENCE [LARGE SCALE GENOMIC DNA]</scope>
    <source>
        <strain evidence="11 12">BRTC-1</strain>
    </source>
</reference>